<keyword evidence="3" id="KW-1185">Reference proteome</keyword>
<dbReference type="AlphaFoldDB" id="H3ZKN2"/>
<dbReference type="RefSeq" id="WP_004066768.1">
    <property type="nucleotide sequence ID" value="NC_022084.1"/>
</dbReference>
<dbReference type="GeneID" id="16550772"/>
<evidence type="ECO:0000256" key="1">
    <source>
        <dbReference type="SAM" id="Phobius"/>
    </source>
</evidence>
<dbReference type="EMBL" id="CP006670">
    <property type="protein sequence ID" value="EHR79464.1"/>
    <property type="molecule type" value="Genomic_DNA"/>
</dbReference>
<organism evidence="2 3">
    <name type="scientific">Thermococcus litoralis (strain ATCC 51850 / DSM 5473 / JCM 8560 / NS-C)</name>
    <dbReference type="NCBI Taxonomy" id="523849"/>
    <lineage>
        <taxon>Archaea</taxon>
        <taxon>Methanobacteriati</taxon>
        <taxon>Methanobacteriota</taxon>
        <taxon>Thermococci</taxon>
        <taxon>Thermococcales</taxon>
        <taxon>Thermococcaceae</taxon>
        <taxon>Thermococcus</taxon>
    </lineage>
</organism>
<proteinExistence type="predicted"/>
<sequence>MIKGWKALVFPFLLGGLLTAIGMNFGETHELYKQWEDEIAIKPGHVFMEEWKLAKGVLFEVNATVECGNRSVVLYAVEKASGGEINEGGLYLHFKTSKEGIYQIYYDNSQSSLLPAKLLVVRRVYLIKRSQFSALLIGVGSALLIVIGPFFVLKKSTILQKRFKKKGGLDEL</sequence>
<dbReference type="OrthoDB" id="99407at2157"/>
<accession>H3ZKN2</accession>
<protein>
    <submittedName>
        <fullName evidence="2">Uncharacterized protein</fullName>
    </submittedName>
</protein>
<dbReference type="KEGG" id="tlt:OCC_08240"/>
<dbReference type="Proteomes" id="UP000015502">
    <property type="component" value="Chromosome"/>
</dbReference>
<keyword evidence="1" id="KW-1133">Transmembrane helix</keyword>
<feature type="transmembrane region" description="Helical" evidence="1">
    <location>
        <begin position="132"/>
        <end position="153"/>
    </location>
</feature>
<dbReference type="STRING" id="523849.OCC_08240"/>
<dbReference type="PaxDb" id="523849-OCC_08240"/>
<dbReference type="HOGENOM" id="CLU_1551899_0_0_2"/>
<evidence type="ECO:0000313" key="3">
    <source>
        <dbReference type="Proteomes" id="UP000015502"/>
    </source>
</evidence>
<keyword evidence="1" id="KW-0812">Transmembrane</keyword>
<reference evidence="2 3" key="1">
    <citation type="journal article" date="2012" name="J. Bacteriol.">
        <title>Genome sequence of the model hyperthermophilic archaeon Thermococcus litoralis NS-C.</title>
        <authorList>
            <person name="Gardner A.F."/>
            <person name="Kumar S."/>
            <person name="Perler F.B."/>
        </authorList>
    </citation>
    <scope>NUCLEOTIDE SEQUENCE [LARGE SCALE GENOMIC DNA]</scope>
    <source>
        <strain evidence="3">ATCC 51850 / DSM 5473 / JCM 8560 / NS-C</strain>
    </source>
</reference>
<keyword evidence="1" id="KW-0472">Membrane</keyword>
<name>H3ZKN2_THELN</name>
<evidence type="ECO:0000313" key="2">
    <source>
        <dbReference type="EMBL" id="EHR79464.1"/>
    </source>
</evidence>
<gene>
    <name evidence="2" type="ORF">OCC_08240</name>
</gene>